<evidence type="ECO:0000313" key="2">
    <source>
        <dbReference type="EMBL" id="KAF3289947.1"/>
    </source>
</evidence>
<reference evidence="2 3" key="1">
    <citation type="submission" date="2020-01" db="EMBL/GenBank/DDBJ databases">
        <authorList>
            <person name="Palmer J.M."/>
        </authorList>
    </citation>
    <scope>NUCLEOTIDE SEQUENCE [LARGE SCALE GENOMIC DNA]</scope>
    <source>
        <strain evidence="2 3">TWF970</strain>
    </source>
</reference>
<name>A0A7C8VNU3_ORBOL</name>
<feature type="region of interest" description="Disordered" evidence="1">
    <location>
        <begin position="622"/>
        <end position="647"/>
    </location>
</feature>
<evidence type="ECO:0008006" key="4">
    <source>
        <dbReference type="Google" id="ProtNLM"/>
    </source>
</evidence>
<dbReference type="AlphaFoldDB" id="A0A7C8VNU3"/>
<accession>A0A7C8VNU3</accession>
<comment type="caution">
    <text evidence="2">The sequence shown here is derived from an EMBL/GenBank/DDBJ whole genome shotgun (WGS) entry which is preliminary data.</text>
</comment>
<feature type="compositionally biased region" description="Acidic residues" evidence="1">
    <location>
        <begin position="636"/>
        <end position="647"/>
    </location>
</feature>
<protein>
    <recommendedName>
        <fullName evidence="4">F-box domain-containing protein</fullName>
    </recommendedName>
</protein>
<gene>
    <name evidence="2" type="ORF">TWF970_003690</name>
</gene>
<dbReference type="OrthoDB" id="5368415at2759"/>
<sequence length="647" mass="73994">MASLVGLSQAPETLYLILEYLENKDLFSLLLTCKSLYPACYCELWSMLGFGGFNPINPTRRTVSSKGYARFRDAIDTFGADNLGFKYTKFLGLGASLFQNKYRRLGLGKKLGDLLETGKLAPRVVRVRLHPWGRCSLKSITASSNMSPGIIRYNWCDTKSLEVVDIPQEFKEEVGHILVGLKTYSKTKSPEDLSISLQTELVHSIPQLFDLEKITTYELAVYFYERGRKKSWSTPDSHNNIGDHILELKSLLAGMTNLKHFSWNMNFRSTYRDVFLIEKFATEFDELQAVFTKMQYLESLALLDYLFHPSFFLIPPKTVKKLEYGGNLSNIWWRRFAKYPFIGVEDLFIHAVEPFKGYPTNGFLPPDSIEDVNTLLLGEVAITGLKKCTLGICDEESSSRPLDLGECILQKNRDLEHSISNAIAENRAHMLVLRAYSKISDKLFDYSSLITHKYTPKFVESAPGDESRFNEQIKEECTRALLHGSKPVGLEDWKAARTRAREFAQRCQFELQNKLFTCIDMVSDDYALRLANGEDLDRSSFEETCFKMFSKGPNLEDVRKLTDARNQASRAVSACLNRFRVSLNDKDDKEQFIKMYKEKDFQIGDAEIESAVDRWTRKMIENIEEGEESGNPPLMMEDDSDSSLEDT</sequence>
<dbReference type="Proteomes" id="UP000474640">
    <property type="component" value="Unassembled WGS sequence"/>
</dbReference>
<proteinExistence type="predicted"/>
<organism evidence="2 3">
    <name type="scientific">Orbilia oligospora</name>
    <name type="common">Nematode-trapping fungus</name>
    <name type="synonym">Arthrobotrys oligospora</name>
    <dbReference type="NCBI Taxonomy" id="2813651"/>
    <lineage>
        <taxon>Eukaryota</taxon>
        <taxon>Fungi</taxon>
        <taxon>Dikarya</taxon>
        <taxon>Ascomycota</taxon>
        <taxon>Pezizomycotina</taxon>
        <taxon>Orbiliomycetes</taxon>
        <taxon>Orbiliales</taxon>
        <taxon>Orbiliaceae</taxon>
        <taxon>Orbilia</taxon>
    </lineage>
</organism>
<evidence type="ECO:0000256" key="1">
    <source>
        <dbReference type="SAM" id="MobiDB-lite"/>
    </source>
</evidence>
<evidence type="ECO:0000313" key="3">
    <source>
        <dbReference type="Proteomes" id="UP000474640"/>
    </source>
</evidence>
<dbReference type="EMBL" id="JAABOJ010000002">
    <property type="protein sequence ID" value="KAF3289947.1"/>
    <property type="molecule type" value="Genomic_DNA"/>
</dbReference>